<evidence type="ECO:0000313" key="2">
    <source>
        <dbReference type="Proteomes" id="UP000244005"/>
    </source>
</evidence>
<evidence type="ECO:0008006" key="3">
    <source>
        <dbReference type="Google" id="ProtNLM"/>
    </source>
</evidence>
<dbReference type="AlphaFoldDB" id="A0A2R6VX14"/>
<evidence type="ECO:0000313" key="1">
    <source>
        <dbReference type="EMBL" id="PTQ26142.1"/>
    </source>
</evidence>
<gene>
    <name evidence="1" type="ORF">MARPO_YA0022</name>
</gene>
<dbReference type="SUPFAM" id="SSF56112">
    <property type="entry name" value="Protein kinase-like (PK-like)"/>
    <property type="match status" value="1"/>
</dbReference>
<dbReference type="Proteomes" id="UP000244005">
    <property type="component" value="Chromosome Y"/>
</dbReference>
<dbReference type="Gramene" id="MpVg01000.1">
    <property type="protein sequence ID" value="MpVg01000.1.cds"/>
    <property type="gene ID" value="MpVg01000"/>
</dbReference>
<dbReference type="EMBL" id="KZ772944">
    <property type="protein sequence ID" value="PTQ26142.1"/>
    <property type="molecule type" value="Genomic_DNA"/>
</dbReference>
<accession>A0A2R6VX14</accession>
<proteinExistence type="predicted"/>
<name>A0A2R6VX14_MARPO</name>
<organism evidence="1 2">
    <name type="scientific">Marchantia polymorpha</name>
    <name type="common">Common liverwort</name>
    <name type="synonym">Marchantia aquatica</name>
    <dbReference type="NCBI Taxonomy" id="3197"/>
    <lineage>
        <taxon>Eukaryota</taxon>
        <taxon>Viridiplantae</taxon>
        <taxon>Streptophyta</taxon>
        <taxon>Embryophyta</taxon>
        <taxon>Marchantiophyta</taxon>
        <taxon>Marchantiopsida</taxon>
        <taxon>Marchantiidae</taxon>
        <taxon>Marchantiales</taxon>
        <taxon>Marchantiaceae</taxon>
        <taxon>Marchantia</taxon>
    </lineage>
</organism>
<reference evidence="2" key="1">
    <citation type="journal article" date="2017" name="Cell">
        <title>Insights into land plant evolution garnered from the Marchantia polymorpha genome.</title>
        <authorList>
            <person name="Bowman J.L."/>
            <person name="Kohchi T."/>
            <person name="Yamato K.T."/>
            <person name="Jenkins J."/>
            <person name="Shu S."/>
            <person name="Ishizaki K."/>
            <person name="Yamaoka S."/>
            <person name="Nishihama R."/>
            <person name="Nakamura Y."/>
            <person name="Berger F."/>
            <person name="Adam C."/>
            <person name="Aki S.S."/>
            <person name="Althoff F."/>
            <person name="Araki T."/>
            <person name="Arteaga-Vazquez M.A."/>
            <person name="Balasubrmanian S."/>
            <person name="Barry K."/>
            <person name="Bauer D."/>
            <person name="Boehm C.R."/>
            <person name="Briginshaw L."/>
            <person name="Caballero-Perez J."/>
            <person name="Catarino B."/>
            <person name="Chen F."/>
            <person name="Chiyoda S."/>
            <person name="Chovatia M."/>
            <person name="Davies K.M."/>
            <person name="Delmans M."/>
            <person name="Demura T."/>
            <person name="Dierschke T."/>
            <person name="Dolan L."/>
            <person name="Dorantes-Acosta A.E."/>
            <person name="Eklund D.M."/>
            <person name="Florent S.N."/>
            <person name="Flores-Sandoval E."/>
            <person name="Fujiyama A."/>
            <person name="Fukuzawa H."/>
            <person name="Galik B."/>
            <person name="Grimanelli D."/>
            <person name="Grimwood J."/>
            <person name="Grossniklaus U."/>
            <person name="Hamada T."/>
            <person name="Haseloff J."/>
            <person name="Hetherington A.J."/>
            <person name="Higo A."/>
            <person name="Hirakawa Y."/>
            <person name="Hundley H.N."/>
            <person name="Ikeda Y."/>
            <person name="Inoue K."/>
            <person name="Inoue S.I."/>
            <person name="Ishida S."/>
            <person name="Jia Q."/>
            <person name="Kakita M."/>
            <person name="Kanazawa T."/>
            <person name="Kawai Y."/>
            <person name="Kawashima T."/>
            <person name="Kennedy M."/>
            <person name="Kinose K."/>
            <person name="Kinoshita T."/>
            <person name="Kohara Y."/>
            <person name="Koide E."/>
            <person name="Komatsu K."/>
            <person name="Kopischke S."/>
            <person name="Kubo M."/>
            <person name="Kyozuka J."/>
            <person name="Lagercrantz U."/>
            <person name="Lin S.S."/>
            <person name="Lindquist E."/>
            <person name="Lipzen A.M."/>
            <person name="Lu C.W."/>
            <person name="De Luna E."/>
            <person name="Martienssen R.A."/>
            <person name="Minamino N."/>
            <person name="Mizutani M."/>
            <person name="Mizutani M."/>
            <person name="Mochizuki N."/>
            <person name="Monte I."/>
            <person name="Mosher R."/>
            <person name="Nagasaki H."/>
            <person name="Nakagami H."/>
            <person name="Naramoto S."/>
            <person name="Nishitani K."/>
            <person name="Ohtani M."/>
            <person name="Okamoto T."/>
            <person name="Okumura M."/>
            <person name="Phillips J."/>
            <person name="Pollak B."/>
            <person name="Reinders A."/>
            <person name="Rovekamp M."/>
            <person name="Sano R."/>
            <person name="Sawa S."/>
            <person name="Schmid M.W."/>
            <person name="Shirakawa M."/>
            <person name="Solano R."/>
            <person name="Spunde A."/>
            <person name="Suetsugu N."/>
            <person name="Sugano S."/>
            <person name="Sugiyama A."/>
            <person name="Sun R."/>
            <person name="Suzuki Y."/>
            <person name="Takenaka M."/>
            <person name="Takezawa D."/>
            <person name="Tomogane H."/>
            <person name="Tsuzuki M."/>
            <person name="Ueda T."/>
            <person name="Umeda M."/>
            <person name="Ward J.M."/>
            <person name="Watanabe Y."/>
            <person name="Yazaki K."/>
            <person name="Yokoyama R."/>
            <person name="Yoshitake Y."/>
            <person name="Yotsui I."/>
            <person name="Zachgo S."/>
            <person name="Schmutz J."/>
        </authorList>
    </citation>
    <scope>NUCLEOTIDE SEQUENCE [LARGE SCALE GENOMIC DNA]</scope>
    <source>
        <strain evidence="2">Tak-1</strain>
    </source>
</reference>
<dbReference type="Gene3D" id="1.10.510.10">
    <property type="entry name" value="Transferase(Phosphotransferase) domain 1"/>
    <property type="match status" value="1"/>
</dbReference>
<sequence>MDNTWTAIFHIAKSNSGPPIPTSVSSSLHEFLSLCFKVNPGHRPTASQISKIFILKCAKRLQGEKKTKKEEIADER</sequence>
<keyword evidence="2" id="KW-1185">Reference proteome</keyword>
<protein>
    <recommendedName>
        <fullName evidence="3">Serine-threonine/tyrosine-protein kinase catalytic domain-containing protein</fullName>
    </recommendedName>
</protein>
<dbReference type="InterPro" id="IPR011009">
    <property type="entry name" value="Kinase-like_dom_sf"/>
</dbReference>